<evidence type="ECO:0000313" key="1">
    <source>
        <dbReference type="EMBL" id="BAV33918.1"/>
    </source>
</evidence>
<accession>A0A1B4XGI2</accession>
<proteinExistence type="predicted"/>
<dbReference type="RefSeq" id="WP_148665041.1">
    <property type="nucleotide sequence ID" value="NZ_AP014879.1"/>
</dbReference>
<dbReference type="Proteomes" id="UP000243180">
    <property type="component" value="Chromosome"/>
</dbReference>
<sequence>MKNATVRALREHKQLFELKHAERKQLKFLPGTRKYPQFLDKDPEWTLELVVKAVWPEVGRISFNPATAGGRDEKHNTENYTKRAVGGPGWNLLGGQYFVSHLKPL</sequence>
<dbReference type="AlphaFoldDB" id="A0A1B4XGI2"/>
<dbReference type="KEGG" id="slim:SCL_1613"/>
<keyword evidence="2" id="KW-1185">Reference proteome</keyword>
<dbReference type="EMBL" id="AP014879">
    <property type="protein sequence ID" value="BAV33918.1"/>
    <property type="molecule type" value="Genomic_DNA"/>
</dbReference>
<gene>
    <name evidence="1" type="ORF">SCL_1613</name>
</gene>
<evidence type="ECO:0000313" key="2">
    <source>
        <dbReference type="Proteomes" id="UP000243180"/>
    </source>
</evidence>
<reference evidence="1 2" key="1">
    <citation type="submission" date="2015-05" db="EMBL/GenBank/DDBJ databases">
        <title>Complete genome sequence of a sulfur-oxidizing gammaproteobacterium strain HA5.</title>
        <authorList>
            <person name="Miura A."/>
            <person name="Kojima H."/>
            <person name="Fukui M."/>
        </authorList>
    </citation>
    <scope>NUCLEOTIDE SEQUENCE [LARGE SCALE GENOMIC DNA]</scope>
    <source>
        <strain evidence="1 2">HA5</strain>
    </source>
</reference>
<dbReference type="InParanoid" id="A0A1B4XGI2"/>
<organism evidence="1 2">
    <name type="scientific">Sulfuricaulis limicola</name>
    <dbReference type="NCBI Taxonomy" id="1620215"/>
    <lineage>
        <taxon>Bacteria</taxon>
        <taxon>Pseudomonadati</taxon>
        <taxon>Pseudomonadota</taxon>
        <taxon>Gammaproteobacteria</taxon>
        <taxon>Acidiferrobacterales</taxon>
        <taxon>Acidiferrobacteraceae</taxon>
        <taxon>Sulfuricaulis</taxon>
    </lineage>
</organism>
<name>A0A1B4XGI2_9GAMM</name>
<protein>
    <submittedName>
        <fullName evidence="1">Uncharacterized protein</fullName>
    </submittedName>
</protein>